<evidence type="ECO:0000256" key="4">
    <source>
        <dbReference type="SAM" id="Phobius"/>
    </source>
</evidence>
<sequence length="285" mass="32152">MASSSEDQPKKPSDDYSNMNQGHHHSGGYSPAVGYPPTMGYPNGQNGYPPPPPPQYHQGYPPQPYNHYGHYNQPHHPPHPYYVSESQSSNGSAFIRGFLIMLIILVTITCVSSIIVWMILRPETPVFKLETLAVSNFNSSTSHFSANWDSNITVENPNHKLKVYFDRIHSFVYYREDFMSSAAADPLLIPTKGHHVMKLKMATNNSDEHVVGNWVMEDIVRQRNSGTVSFNIRLLIYTTFKSGGWWTRQATLKVFCDDKKVNFVGNETNGVLIGGNNSQCDVYYS</sequence>
<dbReference type="OrthoDB" id="695142at2759"/>
<evidence type="ECO:0000313" key="5">
    <source>
        <dbReference type="EMBL" id="KAF3442735.1"/>
    </source>
</evidence>
<evidence type="ECO:0000256" key="3">
    <source>
        <dbReference type="SAM" id="MobiDB-lite"/>
    </source>
</evidence>
<protein>
    <recommendedName>
        <fullName evidence="7">Late embryogenesis abundant protein LEA-2 subgroup domain-containing protein</fullName>
    </recommendedName>
</protein>
<dbReference type="PANTHER" id="PTHR31234:SF55">
    <property type="entry name" value="LATE EMBRYOGENESIS ABUNDANT (LEA) HYDROXYPROLINE-RICH GLYCOPROTEIN FAMILY"/>
    <property type="match status" value="1"/>
</dbReference>
<proteinExistence type="predicted"/>
<dbReference type="PANTHER" id="PTHR31234">
    <property type="entry name" value="LATE EMBRYOGENESIS ABUNDANT (LEA) HYDROXYPROLINE-RICH GLYCOPROTEIN FAMILY"/>
    <property type="match status" value="1"/>
</dbReference>
<keyword evidence="6" id="KW-1185">Reference proteome</keyword>
<name>A0A8K0GZ81_9ROSA</name>
<dbReference type="GO" id="GO:0005886">
    <property type="term" value="C:plasma membrane"/>
    <property type="evidence" value="ECO:0007669"/>
    <property type="project" value="TreeGrafter"/>
</dbReference>
<feature type="compositionally biased region" description="Low complexity" evidence="3">
    <location>
        <begin position="56"/>
        <end position="71"/>
    </location>
</feature>
<gene>
    <name evidence="5" type="ORF">FNV43_RR16652</name>
</gene>
<evidence type="ECO:0008006" key="7">
    <source>
        <dbReference type="Google" id="ProtNLM"/>
    </source>
</evidence>
<evidence type="ECO:0000256" key="1">
    <source>
        <dbReference type="ARBA" id="ARBA00004370"/>
    </source>
</evidence>
<dbReference type="AlphaFoldDB" id="A0A8K0GZ81"/>
<comment type="subcellular location">
    <subcellularLocation>
        <location evidence="1">Membrane</location>
    </subcellularLocation>
</comment>
<reference evidence="5" key="1">
    <citation type="submission" date="2020-03" db="EMBL/GenBank/DDBJ databases">
        <title>A high-quality chromosome-level genome assembly of a woody plant with both climbing and erect habits, Rhamnella rubrinervis.</title>
        <authorList>
            <person name="Lu Z."/>
            <person name="Yang Y."/>
            <person name="Zhu X."/>
            <person name="Sun Y."/>
        </authorList>
    </citation>
    <scope>NUCLEOTIDE SEQUENCE</scope>
    <source>
        <strain evidence="5">BYM</strain>
        <tissue evidence="5">Leaf</tissue>
    </source>
</reference>
<evidence type="ECO:0000313" key="6">
    <source>
        <dbReference type="Proteomes" id="UP000796880"/>
    </source>
</evidence>
<feature type="transmembrane region" description="Helical" evidence="4">
    <location>
        <begin position="98"/>
        <end position="120"/>
    </location>
</feature>
<feature type="region of interest" description="Disordered" evidence="3">
    <location>
        <begin position="1"/>
        <end position="71"/>
    </location>
</feature>
<keyword evidence="2 4" id="KW-0472">Membrane</keyword>
<dbReference type="GO" id="GO:0098542">
    <property type="term" value="P:defense response to other organism"/>
    <property type="evidence" value="ECO:0007669"/>
    <property type="project" value="InterPro"/>
</dbReference>
<keyword evidence="4" id="KW-0812">Transmembrane</keyword>
<organism evidence="5 6">
    <name type="scientific">Rhamnella rubrinervis</name>
    <dbReference type="NCBI Taxonomy" id="2594499"/>
    <lineage>
        <taxon>Eukaryota</taxon>
        <taxon>Viridiplantae</taxon>
        <taxon>Streptophyta</taxon>
        <taxon>Embryophyta</taxon>
        <taxon>Tracheophyta</taxon>
        <taxon>Spermatophyta</taxon>
        <taxon>Magnoliopsida</taxon>
        <taxon>eudicotyledons</taxon>
        <taxon>Gunneridae</taxon>
        <taxon>Pentapetalae</taxon>
        <taxon>rosids</taxon>
        <taxon>fabids</taxon>
        <taxon>Rosales</taxon>
        <taxon>Rhamnaceae</taxon>
        <taxon>rhamnoid group</taxon>
        <taxon>Rhamneae</taxon>
        <taxon>Rhamnella</taxon>
    </lineage>
</organism>
<keyword evidence="4" id="KW-1133">Transmembrane helix</keyword>
<accession>A0A8K0GZ81</accession>
<dbReference type="SUPFAM" id="SSF81995">
    <property type="entry name" value="beta-sandwich domain of Sec23/24"/>
    <property type="match status" value="1"/>
</dbReference>
<dbReference type="EMBL" id="VOIH02000007">
    <property type="protein sequence ID" value="KAF3442735.1"/>
    <property type="molecule type" value="Genomic_DNA"/>
</dbReference>
<comment type="caution">
    <text evidence="5">The sequence shown here is derived from an EMBL/GenBank/DDBJ whole genome shotgun (WGS) entry which is preliminary data.</text>
</comment>
<dbReference type="InterPro" id="IPR044839">
    <property type="entry name" value="NDR1-like"/>
</dbReference>
<dbReference type="Proteomes" id="UP000796880">
    <property type="component" value="Unassembled WGS sequence"/>
</dbReference>
<evidence type="ECO:0000256" key="2">
    <source>
        <dbReference type="ARBA" id="ARBA00023136"/>
    </source>
</evidence>